<evidence type="ECO:0000313" key="2">
    <source>
        <dbReference type="Proteomes" id="UP000292695"/>
    </source>
</evidence>
<dbReference type="EMBL" id="SJKA01000006">
    <property type="protein sequence ID" value="TCC32554.1"/>
    <property type="molecule type" value="Genomic_DNA"/>
</dbReference>
<dbReference type="RefSeq" id="WP_131290893.1">
    <property type="nucleotide sequence ID" value="NZ_SJKA01000006.1"/>
</dbReference>
<dbReference type="OrthoDB" id="3831131at2"/>
<reference evidence="1 2" key="1">
    <citation type="submission" date="2019-02" db="EMBL/GenBank/DDBJ databases">
        <title>Kribbella capetownensis sp. nov. and Kribbella speibonae sp. nov., isolated from soil.</title>
        <authorList>
            <person name="Curtis S.M."/>
            <person name="Norton I."/>
            <person name="Everest G.J."/>
            <person name="Meyers P.R."/>
        </authorList>
    </citation>
    <scope>NUCLEOTIDE SEQUENCE [LARGE SCALE GENOMIC DNA]</scope>
    <source>
        <strain evidence="1 2">DSM 27082</strain>
    </source>
</reference>
<comment type="caution">
    <text evidence="1">The sequence shown here is derived from an EMBL/GenBank/DDBJ whole genome shotgun (WGS) entry which is preliminary data.</text>
</comment>
<keyword evidence="2" id="KW-1185">Reference proteome</keyword>
<accession>A0A4R0IK38</accession>
<sequence length="134" mass="14308">MAASVASDTALNNPPAATEAKLLQAGLGGNWLVQVLGSLQFNQDRGWYQDGKVKIESMSVLSVKTTGEQPEVYLSVCQDASKVSLRYLATRKPVPVGPGTDGRSKVKAKLVFAPPVGQTKKMWFLVDQQDAGAC</sequence>
<organism evidence="1 2">
    <name type="scientific">Kribbella sindirgiensis</name>
    <dbReference type="NCBI Taxonomy" id="1124744"/>
    <lineage>
        <taxon>Bacteria</taxon>
        <taxon>Bacillati</taxon>
        <taxon>Actinomycetota</taxon>
        <taxon>Actinomycetes</taxon>
        <taxon>Propionibacteriales</taxon>
        <taxon>Kribbellaceae</taxon>
        <taxon>Kribbella</taxon>
    </lineage>
</organism>
<name>A0A4R0IK38_9ACTN</name>
<gene>
    <name evidence="1" type="ORF">E0H50_20525</name>
</gene>
<protein>
    <submittedName>
        <fullName evidence="1">Uncharacterized protein</fullName>
    </submittedName>
</protein>
<proteinExistence type="predicted"/>
<dbReference type="AlphaFoldDB" id="A0A4R0IK38"/>
<dbReference type="Proteomes" id="UP000292695">
    <property type="component" value="Unassembled WGS sequence"/>
</dbReference>
<evidence type="ECO:0000313" key="1">
    <source>
        <dbReference type="EMBL" id="TCC32554.1"/>
    </source>
</evidence>